<name>A0A0L0H694_SPIPD</name>
<dbReference type="Proteomes" id="UP000053201">
    <property type="component" value="Unassembled WGS sequence"/>
</dbReference>
<gene>
    <name evidence="1" type="ORF">SPPG_08083</name>
</gene>
<dbReference type="OrthoDB" id="2106652at2759"/>
<evidence type="ECO:0000313" key="2">
    <source>
        <dbReference type="Proteomes" id="UP000053201"/>
    </source>
</evidence>
<dbReference type="eggNOG" id="ENOG502SF80">
    <property type="taxonomic scope" value="Eukaryota"/>
</dbReference>
<dbReference type="RefSeq" id="XP_016604534.1">
    <property type="nucleotide sequence ID" value="XM_016756237.1"/>
</dbReference>
<organism evidence="1 2">
    <name type="scientific">Spizellomyces punctatus (strain DAOM BR117)</name>
    <dbReference type="NCBI Taxonomy" id="645134"/>
    <lineage>
        <taxon>Eukaryota</taxon>
        <taxon>Fungi</taxon>
        <taxon>Fungi incertae sedis</taxon>
        <taxon>Chytridiomycota</taxon>
        <taxon>Chytridiomycota incertae sedis</taxon>
        <taxon>Chytridiomycetes</taxon>
        <taxon>Spizellomycetales</taxon>
        <taxon>Spizellomycetaceae</taxon>
        <taxon>Spizellomyces</taxon>
    </lineage>
</organism>
<keyword evidence="2" id="KW-1185">Reference proteome</keyword>
<protein>
    <submittedName>
        <fullName evidence="1">Uncharacterized protein</fullName>
    </submittedName>
</protein>
<sequence>MSSNASDLSETITTFRNLEANFFSSLSPQDLHVLTLNSCYSPTDLYHYGEFAFLLSNLRPCILIYVPSLEIASTESRVHDLLLQYIQAVWIPSIRSLADMFELRKLSKVSSPHAVLDGAWVCINMKHADAQYVQRTFFVEDLSGRPRVVSEADMARVLDYPSALPEVDPQEHDQYIQIAYLEDDGKLAAGPSQKTPVMTCFISRSDDLSKVKEHFAKYSAAMRTVGITLQLACA</sequence>
<proteinExistence type="predicted"/>
<dbReference type="GeneID" id="27691261"/>
<reference evidence="1 2" key="1">
    <citation type="submission" date="2009-08" db="EMBL/GenBank/DDBJ databases">
        <title>The Genome Sequence of Spizellomyces punctatus strain DAOM BR117.</title>
        <authorList>
            <consortium name="The Broad Institute Genome Sequencing Platform"/>
            <person name="Russ C."/>
            <person name="Cuomo C."/>
            <person name="Shea T."/>
            <person name="Young S.K."/>
            <person name="Zeng Q."/>
            <person name="Koehrsen M."/>
            <person name="Haas B."/>
            <person name="Borodovsky M."/>
            <person name="Guigo R."/>
            <person name="Alvarado L."/>
            <person name="Berlin A."/>
            <person name="Bochicchio J."/>
            <person name="Borenstein D."/>
            <person name="Chapman S."/>
            <person name="Chen Z."/>
            <person name="Engels R."/>
            <person name="Freedman E."/>
            <person name="Gellesch M."/>
            <person name="Goldberg J."/>
            <person name="Griggs A."/>
            <person name="Gujja S."/>
            <person name="Heiman D."/>
            <person name="Hepburn T."/>
            <person name="Howarth C."/>
            <person name="Jen D."/>
            <person name="Larson L."/>
            <person name="Lewis B."/>
            <person name="Mehta T."/>
            <person name="Park D."/>
            <person name="Pearson M."/>
            <person name="Roberts A."/>
            <person name="Saif S."/>
            <person name="Shenoy N."/>
            <person name="Sisk P."/>
            <person name="Stolte C."/>
            <person name="Sykes S."/>
            <person name="Thomson T."/>
            <person name="Walk T."/>
            <person name="White J."/>
            <person name="Yandava C."/>
            <person name="Burger G."/>
            <person name="Gray M.W."/>
            <person name="Holland P.W.H."/>
            <person name="King N."/>
            <person name="Lang F.B.F."/>
            <person name="Roger A.J."/>
            <person name="Ruiz-Trillo I."/>
            <person name="Lander E."/>
            <person name="Nusbaum C."/>
        </authorList>
    </citation>
    <scope>NUCLEOTIDE SEQUENCE [LARGE SCALE GENOMIC DNA]</scope>
    <source>
        <strain evidence="1 2">DAOM BR117</strain>
    </source>
</reference>
<dbReference type="VEuPathDB" id="FungiDB:SPPG_08083"/>
<dbReference type="AlphaFoldDB" id="A0A0L0H694"/>
<dbReference type="OMA" id="AFEYFAL"/>
<dbReference type="STRING" id="645134.A0A0L0H694"/>
<accession>A0A0L0H694</accession>
<dbReference type="InParanoid" id="A0A0L0H694"/>
<evidence type="ECO:0000313" key="1">
    <source>
        <dbReference type="EMBL" id="KNC96494.1"/>
    </source>
</evidence>
<dbReference type="EMBL" id="KQ257468">
    <property type="protein sequence ID" value="KNC96494.1"/>
    <property type="molecule type" value="Genomic_DNA"/>
</dbReference>